<dbReference type="SUPFAM" id="SSF46689">
    <property type="entry name" value="Homeodomain-like"/>
    <property type="match status" value="1"/>
</dbReference>
<feature type="compositionally biased region" description="Basic and acidic residues" evidence="4">
    <location>
        <begin position="13"/>
        <end position="34"/>
    </location>
</feature>
<feature type="compositionally biased region" description="Acidic residues" evidence="4">
    <location>
        <begin position="152"/>
        <end position="175"/>
    </location>
</feature>
<evidence type="ECO:0000256" key="2">
    <source>
        <dbReference type="ARBA" id="ARBA00023163"/>
    </source>
</evidence>
<feature type="compositionally biased region" description="Basic and acidic residues" evidence="4">
    <location>
        <begin position="571"/>
        <end position="589"/>
    </location>
</feature>
<comment type="caution">
    <text evidence="6">The sequence shown here is derived from an EMBL/GenBank/DDBJ whole genome shotgun (WGS) entry which is preliminary data.</text>
</comment>
<dbReference type="Gene3D" id="1.10.10.60">
    <property type="entry name" value="Homeodomain-like"/>
    <property type="match status" value="1"/>
</dbReference>
<feature type="compositionally biased region" description="Basic and acidic residues" evidence="4">
    <location>
        <begin position="825"/>
        <end position="843"/>
    </location>
</feature>
<dbReference type="Proteomes" id="UP000794436">
    <property type="component" value="Unassembled WGS sequence"/>
</dbReference>
<proteinExistence type="predicted"/>
<dbReference type="GO" id="GO:0003712">
    <property type="term" value="F:transcription coregulator activity"/>
    <property type="evidence" value="ECO:0007669"/>
    <property type="project" value="TreeGrafter"/>
</dbReference>
<sequence length="966" mass="109545">MARNGGDGGDDDASVRLHDVALGDESDSIRRGDADEADGDDDDDEDFELDTMGLDIDDEEDEENELDEDDGHDASSVDESSAIDVDVTEVDSEMIAHRTRTKLSLVDVALDTLESFLPPDPVESLLGDQKDDEYQRFLASLLPTMDDHLSFLDEEDEEYHPDEDDDDDEDYDEEDRGNRTLSSPLAMVNEEQSVRVSKKELTALLWDSTMLKVPPTFTHPSESMTSMPTGSTPRGARPRTELPPSQTSVKSSHKSNAEEAVFTDEEDDRAVLQNLQGKVDQAQCIHLASQMHKHMQLLLQTFHLLANHPDKDTERLVKQRKECERMLRELQVRGKRALQHKGRLLAKLNPSVTADSSEEALEQRRVTRSLSAAHAAVAHPSMFDIVGSQSMDALTTKFRNGCTITDRNRVLQESMAEVDKHVLLGRKKRRRLAPRKKIASNPFSAIEDRLLFHGVKRFGADPESWKDIHEHLLPAKQPDMLRKRYRYLTSAKKKAGATEIKEYHHTFNSRKFVQFALEEDVRLARGMVEYMNDKRRYSRVARKYLPHRHRLEIRKRWGRLKKVELNLLAEEHKENEEGEGHGVGEREGEGTGEGEGDAEGEALPPSFYLGLKERLEAQLREQLKRQQTQTKPTAVEVKAKIKAKIKVEEPAHDDLQDNGSACSCRTKNLHPALFFSSWAVISPQTLLQRTCEHNWPAFIEDQRNAPATKDTMDMVSRHAVSHAEEEQQRQHAGLSVIEEGDEEDEGAQTQQSVEFEDEDDEESEFERDELLSSDEGDSDSEYEQMELTDDDDSVELMNEMLAEEDDDAFEDSEHDSTPVSTPSREVQHTLRLENLKTPGDERTQRALQALERRITGKRASDRDWHFAVSTPSHSFTELDLFADEVLGSSGDEGGFERDELRGSSDEDSEHDTATEEDEEDAFPSRFVQPLKRIKLVRCPTCDHSPCVCARMERLLHRMGSESSSGI</sequence>
<dbReference type="SMART" id="SM00717">
    <property type="entry name" value="SANT"/>
    <property type="match status" value="2"/>
</dbReference>
<feature type="compositionally biased region" description="Acidic residues" evidence="4">
    <location>
        <begin position="905"/>
        <end position="921"/>
    </location>
</feature>
<feature type="domain" description="Myb-like" evidence="5">
    <location>
        <begin position="435"/>
        <end position="489"/>
    </location>
</feature>
<evidence type="ECO:0000313" key="6">
    <source>
        <dbReference type="EMBL" id="TMW63824.1"/>
    </source>
</evidence>
<feature type="region of interest" description="Disordered" evidence="4">
    <location>
        <begin position="216"/>
        <end position="265"/>
    </location>
</feature>
<feature type="region of interest" description="Disordered" evidence="4">
    <location>
        <begin position="148"/>
        <end position="193"/>
    </location>
</feature>
<gene>
    <name evidence="6" type="ORF">Poli38472_002765</name>
</gene>
<dbReference type="GO" id="GO:0006355">
    <property type="term" value="P:regulation of DNA-templated transcription"/>
    <property type="evidence" value="ECO:0007669"/>
    <property type="project" value="TreeGrafter"/>
</dbReference>
<feature type="region of interest" description="Disordered" evidence="4">
    <location>
        <begin position="713"/>
        <end position="732"/>
    </location>
</feature>
<feature type="compositionally biased region" description="Basic and acidic residues" evidence="4">
    <location>
        <begin position="894"/>
        <end position="904"/>
    </location>
</feature>
<dbReference type="InterPro" id="IPR052435">
    <property type="entry name" value="YY1-Transcr_Regul"/>
</dbReference>
<dbReference type="PANTHER" id="PTHR16088">
    <property type="entry name" value="YY1 ASSOCIATED PROTEIN-RELATED"/>
    <property type="match status" value="1"/>
</dbReference>
<feature type="compositionally biased region" description="Polar residues" evidence="4">
    <location>
        <begin position="218"/>
        <end position="232"/>
    </location>
</feature>
<evidence type="ECO:0000313" key="7">
    <source>
        <dbReference type="Proteomes" id="UP000794436"/>
    </source>
</evidence>
<dbReference type="InterPro" id="IPR001005">
    <property type="entry name" value="SANT/Myb"/>
</dbReference>
<feature type="compositionally biased region" description="Acidic residues" evidence="4">
    <location>
        <begin position="754"/>
        <end position="794"/>
    </location>
</feature>
<accession>A0A8K1FK49</accession>
<dbReference type="EMBL" id="SPLM01000072">
    <property type="protein sequence ID" value="TMW63824.1"/>
    <property type="molecule type" value="Genomic_DNA"/>
</dbReference>
<feature type="compositionally biased region" description="Acidic residues" evidence="4">
    <location>
        <begin position="35"/>
        <end position="71"/>
    </location>
</feature>
<dbReference type="PROSITE" id="PS50090">
    <property type="entry name" value="MYB_LIKE"/>
    <property type="match status" value="1"/>
</dbReference>
<feature type="region of interest" description="Disordered" evidence="4">
    <location>
        <begin position="739"/>
        <end position="843"/>
    </location>
</feature>
<feature type="region of interest" description="Disordered" evidence="4">
    <location>
        <begin position="571"/>
        <end position="603"/>
    </location>
</feature>
<feature type="compositionally biased region" description="Acidic residues" evidence="4">
    <location>
        <begin position="801"/>
        <end position="813"/>
    </location>
</feature>
<feature type="compositionally biased region" description="Basic and acidic residues" evidence="4">
    <location>
        <begin position="713"/>
        <end position="729"/>
    </location>
</feature>
<evidence type="ECO:0000259" key="5">
    <source>
        <dbReference type="PROSITE" id="PS50090"/>
    </source>
</evidence>
<keyword evidence="2" id="KW-0804">Transcription</keyword>
<reference evidence="6" key="1">
    <citation type="submission" date="2019-03" db="EMBL/GenBank/DDBJ databases">
        <title>Long read genome sequence of the mycoparasitic Pythium oligandrum ATCC 38472 isolated from sugarbeet rhizosphere.</title>
        <authorList>
            <person name="Gaulin E."/>
        </authorList>
    </citation>
    <scope>NUCLEOTIDE SEQUENCE</scope>
    <source>
        <strain evidence="6">ATCC 38472_TT</strain>
    </source>
</reference>
<name>A0A8K1FK49_PYTOL</name>
<feature type="region of interest" description="Disordered" evidence="4">
    <location>
        <begin position="1"/>
        <end position="88"/>
    </location>
</feature>
<dbReference type="InterPro" id="IPR009057">
    <property type="entry name" value="Homeodomain-like_sf"/>
</dbReference>
<feature type="region of interest" description="Disordered" evidence="4">
    <location>
        <begin position="886"/>
        <end position="925"/>
    </location>
</feature>
<dbReference type="GO" id="GO:0005634">
    <property type="term" value="C:nucleus"/>
    <property type="evidence" value="ECO:0007669"/>
    <property type="project" value="TreeGrafter"/>
</dbReference>
<feature type="compositionally biased region" description="Acidic residues" evidence="4">
    <location>
        <begin position="590"/>
        <end position="600"/>
    </location>
</feature>
<dbReference type="AlphaFoldDB" id="A0A8K1FK49"/>
<evidence type="ECO:0000256" key="1">
    <source>
        <dbReference type="ARBA" id="ARBA00023015"/>
    </source>
</evidence>
<evidence type="ECO:0000256" key="3">
    <source>
        <dbReference type="ARBA" id="ARBA00023242"/>
    </source>
</evidence>
<dbReference type="PANTHER" id="PTHR16088:SF3">
    <property type="entry name" value="GON-4-LIKE PROTEIN"/>
    <property type="match status" value="1"/>
</dbReference>
<keyword evidence="1" id="KW-0805">Transcription regulation</keyword>
<dbReference type="OrthoDB" id="49309at2759"/>
<keyword evidence="7" id="KW-1185">Reference proteome</keyword>
<organism evidence="6 7">
    <name type="scientific">Pythium oligandrum</name>
    <name type="common">Mycoparasitic fungus</name>
    <dbReference type="NCBI Taxonomy" id="41045"/>
    <lineage>
        <taxon>Eukaryota</taxon>
        <taxon>Sar</taxon>
        <taxon>Stramenopiles</taxon>
        <taxon>Oomycota</taxon>
        <taxon>Peronosporomycetes</taxon>
        <taxon>Pythiales</taxon>
        <taxon>Pythiaceae</taxon>
        <taxon>Pythium</taxon>
    </lineage>
</organism>
<evidence type="ECO:0000256" key="4">
    <source>
        <dbReference type="SAM" id="MobiDB-lite"/>
    </source>
</evidence>
<protein>
    <recommendedName>
        <fullName evidence="5">Myb-like domain-containing protein</fullName>
    </recommendedName>
</protein>
<keyword evidence="3" id="KW-0539">Nucleus</keyword>